<sequence length="107" mass="11463">MSHQRDAESQGLAGTGPAPSQNVTASQGIRQGIPLDGEGPGLAVLAQDANQGLRHPQLVKSHRFYGRLAGIGRIGISMDEAVTMTFHNREENDTVGRQFAGRVQSRE</sequence>
<accession>A0AAD0EVK8</accession>
<organism evidence="2 3">
    <name type="scientific">Bifidobacterium asteroides DSM 20089</name>
    <dbReference type="NCBI Taxonomy" id="1437594"/>
    <lineage>
        <taxon>Bacteria</taxon>
        <taxon>Bacillati</taxon>
        <taxon>Actinomycetota</taxon>
        <taxon>Actinomycetes</taxon>
        <taxon>Bifidobacteriales</taxon>
        <taxon>Bifidobacteriaceae</taxon>
        <taxon>Bifidobacterium</taxon>
    </lineage>
</organism>
<proteinExistence type="predicted"/>
<evidence type="ECO:0000256" key="1">
    <source>
        <dbReference type="SAM" id="MobiDB-lite"/>
    </source>
</evidence>
<protein>
    <submittedName>
        <fullName evidence="2">Uncharacterized protein</fullName>
    </submittedName>
</protein>
<evidence type="ECO:0000313" key="3">
    <source>
        <dbReference type="Proteomes" id="UP000224056"/>
    </source>
</evidence>
<evidence type="ECO:0000313" key="2">
    <source>
        <dbReference type="EMBL" id="ATO42169.1"/>
    </source>
</evidence>
<dbReference type="EMBL" id="CP017696">
    <property type="protein sequence ID" value="ATO42169.1"/>
    <property type="molecule type" value="Genomic_DNA"/>
</dbReference>
<dbReference type="AlphaFoldDB" id="A0AAD0EVK8"/>
<reference evidence="2 3" key="1">
    <citation type="submission" date="2016-10" db="EMBL/GenBank/DDBJ databases">
        <title>The whole genome sequencing and assembly of B. asteroides DSM 20089 strain.</title>
        <authorList>
            <person name="Lee Y.-J."/>
            <person name="Park M.-K."/>
            <person name="Yi H."/>
            <person name="Bahn Y.-S."/>
            <person name="Kim J.F."/>
            <person name="Lee D.-W."/>
        </authorList>
    </citation>
    <scope>NUCLEOTIDE SEQUENCE [LARGE SCALE GENOMIC DNA]</scope>
    <source>
        <strain evidence="2 3">DSM 20089</strain>
    </source>
</reference>
<name>A0AAD0EVK8_9BIFI</name>
<feature type="compositionally biased region" description="Polar residues" evidence="1">
    <location>
        <begin position="18"/>
        <end position="29"/>
    </location>
</feature>
<dbReference type="Proteomes" id="UP000224056">
    <property type="component" value="Chromosome"/>
</dbReference>
<feature type="region of interest" description="Disordered" evidence="1">
    <location>
        <begin position="1"/>
        <end position="36"/>
    </location>
</feature>
<gene>
    <name evidence="2" type="ORF">BA20089_08700</name>
</gene>